<feature type="domain" description="Glycosyl hydrolase family 95 catalytic" evidence="3">
    <location>
        <begin position="313"/>
        <end position="598"/>
    </location>
</feature>
<organism evidence="4 5">
    <name type="scientific">Luteolibacter luteus</name>
    <dbReference type="NCBI Taxonomy" id="2728835"/>
    <lineage>
        <taxon>Bacteria</taxon>
        <taxon>Pseudomonadati</taxon>
        <taxon>Verrucomicrobiota</taxon>
        <taxon>Verrucomicrobiia</taxon>
        <taxon>Verrucomicrobiales</taxon>
        <taxon>Verrucomicrobiaceae</taxon>
        <taxon>Luteolibacter</taxon>
    </lineage>
</organism>
<protein>
    <recommendedName>
        <fullName evidence="3">Glycosyl hydrolase family 95 catalytic domain-containing protein</fullName>
    </recommendedName>
</protein>
<feature type="compositionally biased region" description="Basic and acidic residues" evidence="1">
    <location>
        <begin position="182"/>
        <end position="195"/>
    </location>
</feature>
<dbReference type="AlphaFoldDB" id="A0A858RMX1"/>
<dbReference type="KEGG" id="luo:HHL09_19095"/>
<dbReference type="Proteomes" id="UP000501812">
    <property type="component" value="Chromosome"/>
</dbReference>
<dbReference type="InterPro" id="IPR008928">
    <property type="entry name" value="6-hairpin_glycosidase_sf"/>
</dbReference>
<sequence>MKLWHLLSLLLTLASSGPANALQDAVDWEKFLAGHDPVWTRMGTDWWEAPFIGDGELGMMVRLAGEKTLRFDVGSNRVHDHRTDDIWKGKVPDAIEVQNRGRLPIGRFELTTEGVIDPAKSTARIDLWNAEARGELVTNKGSVKWRIFAHATDRVGVIELEPSGGETGQGLDFASEEAISPRESKLPADLREARKPNPKPYRAGSASRGGVVWDLASGGQTVSTWRRNGHRLFWTVEHRFPDKDAAPLASARVAKAADTPFEDWQASHRAWWHQWYGKSFFSFSDPYWESFYWIQIYKMASATRSGRGLIDNSGPWFQPSGWSATWWNLNVQLSYSPFYGSNRFHEAGALPAHLKKGMANLIASVDEKYREDSAGLARNTGPDLLGWSGQPGGRTVREREDIGMECGNLLWTCHNLYRHYRCSMDEELGKELLFPLLKRAVNYHRHFLREGQDGRLHLPKTHSPEYGEEEDANYDLALLTWGCKTLLELNQTFATKDPLAPEWQRILEKLVPFPRDKESYLIGADMPYEKSHRHWSHLLMIYPLGLVMPEKDGADWIKSNLDHWHSKPAALQGYSFTGGIAMSAILGDGERAQKLLDGFRPFLKPNTLYLEAGSAPVMETPLHCATVLQEMAMRSQNGVIQLFPALSPKWHRTIFRDFTAEGGFRISAAAGQGKTRWIIFIAPFGGEVTLRAKGIATLKREAEAITVEEDGKDSLKLRCQPGGRLELFDGTTVIVEPVGNTGENPFGLK</sequence>
<dbReference type="Gene3D" id="1.50.10.10">
    <property type="match status" value="1"/>
</dbReference>
<dbReference type="GO" id="GO:0004560">
    <property type="term" value="F:alpha-L-fucosidase activity"/>
    <property type="evidence" value="ECO:0007669"/>
    <property type="project" value="TreeGrafter"/>
</dbReference>
<dbReference type="SUPFAM" id="SSF48208">
    <property type="entry name" value="Six-hairpin glycosidases"/>
    <property type="match status" value="1"/>
</dbReference>
<evidence type="ECO:0000256" key="1">
    <source>
        <dbReference type="SAM" id="MobiDB-lite"/>
    </source>
</evidence>
<dbReference type="PANTHER" id="PTHR31084">
    <property type="entry name" value="ALPHA-L-FUCOSIDASE 2"/>
    <property type="match status" value="1"/>
</dbReference>
<dbReference type="EMBL" id="CP051774">
    <property type="protein sequence ID" value="QJE97798.1"/>
    <property type="molecule type" value="Genomic_DNA"/>
</dbReference>
<reference evidence="4 5" key="1">
    <citation type="submission" date="2020-04" db="EMBL/GenBank/DDBJ databases">
        <title>Luteolibacter sp. G-1-1-1 isolated from soil.</title>
        <authorList>
            <person name="Dahal R.H."/>
        </authorList>
    </citation>
    <scope>NUCLEOTIDE SEQUENCE [LARGE SCALE GENOMIC DNA]</scope>
    <source>
        <strain evidence="4 5">G-1-1-1</strain>
    </source>
</reference>
<evidence type="ECO:0000259" key="3">
    <source>
        <dbReference type="Pfam" id="PF22124"/>
    </source>
</evidence>
<name>A0A858RMX1_9BACT</name>
<keyword evidence="2" id="KW-0732">Signal</keyword>
<dbReference type="InterPro" id="IPR012341">
    <property type="entry name" value="6hp_glycosidase-like_sf"/>
</dbReference>
<feature type="chain" id="PRO_5032409849" description="Glycosyl hydrolase family 95 catalytic domain-containing protein" evidence="2">
    <location>
        <begin position="22"/>
        <end position="749"/>
    </location>
</feature>
<dbReference type="RefSeq" id="WP_169456224.1">
    <property type="nucleotide sequence ID" value="NZ_CP051774.1"/>
</dbReference>
<evidence type="ECO:0000256" key="2">
    <source>
        <dbReference type="SAM" id="SignalP"/>
    </source>
</evidence>
<dbReference type="InterPro" id="IPR054363">
    <property type="entry name" value="GH95_cat"/>
</dbReference>
<evidence type="ECO:0000313" key="5">
    <source>
        <dbReference type="Proteomes" id="UP000501812"/>
    </source>
</evidence>
<dbReference type="PANTHER" id="PTHR31084:SF0">
    <property type="entry name" value="ALPHA-L-FUCOSIDASE 2"/>
    <property type="match status" value="1"/>
</dbReference>
<keyword evidence="5" id="KW-1185">Reference proteome</keyword>
<feature type="signal peptide" evidence="2">
    <location>
        <begin position="1"/>
        <end position="21"/>
    </location>
</feature>
<gene>
    <name evidence="4" type="ORF">HHL09_19095</name>
</gene>
<dbReference type="Pfam" id="PF22124">
    <property type="entry name" value="Glyco_hydro_95_cat"/>
    <property type="match status" value="1"/>
</dbReference>
<accession>A0A858RMX1</accession>
<dbReference type="GO" id="GO:0005975">
    <property type="term" value="P:carbohydrate metabolic process"/>
    <property type="evidence" value="ECO:0007669"/>
    <property type="project" value="InterPro"/>
</dbReference>
<proteinExistence type="predicted"/>
<evidence type="ECO:0000313" key="4">
    <source>
        <dbReference type="EMBL" id="QJE97798.1"/>
    </source>
</evidence>
<feature type="region of interest" description="Disordered" evidence="1">
    <location>
        <begin position="182"/>
        <end position="205"/>
    </location>
</feature>